<accession>A0A1H8U169</accession>
<evidence type="ECO:0000256" key="1">
    <source>
        <dbReference type="SAM" id="MobiDB-lite"/>
    </source>
</evidence>
<evidence type="ECO:0000313" key="2">
    <source>
        <dbReference type="EMBL" id="SEO97010.1"/>
    </source>
</evidence>
<dbReference type="PROSITE" id="PS51257">
    <property type="entry name" value="PROKAR_LIPOPROTEIN"/>
    <property type="match status" value="1"/>
</dbReference>
<gene>
    <name evidence="2" type="ORF">SAMN05216388_102516</name>
</gene>
<reference evidence="3" key="1">
    <citation type="submission" date="2016-10" db="EMBL/GenBank/DDBJ databases">
        <authorList>
            <person name="Varghese N."/>
            <person name="Submissions S."/>
        </authorList>
    </citation>
    <scope>NUCLEOTIDE SEQUENCE [LARGE SCALE GENOMIC DNA]</scope>
    <source>
        <strain evidence="3">IBRC-M 10043</strain>
    </source>
</reference>
<dbReference type="RefSeq" id="WP_139203591.1">
    <property type="nucleotide sequence ID" value="NZ_FOCX01000025.1"/>
</dbReference>
<proteinExistence type="predicted"/>
<feature type="region of interest" description="Disordered" evidence="1">
    <location>
        <begin position="41"/>
        <end position="71"/>
    </location>
</feature>
<feature type="compositionally biased region" description="Polar residues" evidence="1">
    <location>
        <begin position="42"/>
        <end position="59"/>
    </location>
</feature>
<keyword evidence="3" id="KW-1185">Reference proteome</keyword>
<sequence>MFKINREIVSRTLPNRKALSLCGLVALIALAGCGGMLGGEQGTATPTPTDENATDNRSAPSEKEPFHKQNKSFQYIQQSSEQGPTLTYNWTIINATVDKATVFTSTPDQATSITVNQSAVGEETAVKFGSVYSTLNIGPALVDGHSLENGNSWTTDESVTVTIGENQTVKGVTCTEVTADRPDAEVPSTWCVNPSETYPFALSYERGSYEIRLENLVLP</sequence>
<evidence type="ECO:0000313" key="3">
    <source>
        <dbReference type="Proteomes" id="UP000198775"/>
    </source>
</evidence>
<protein>
    <submittedName>
        <fullName evidence="2">Uncharacterized protein</fullName>
    </submittedName>
</protein>
<name>A0A1H8U169_9EURY</name>
<dbReference type="Proteomes" id="UP000198775">
    <property type="component" value="Unassembled WGS sequence"/>
</dbReference>
<organism evidence="2 3">
    <name type="scientific">Halorientalis persicus</name>
    <dbReference type="NCBI Taxonomy" id="1367881"/>
    <lineage>
        <taxon>Archaea</taxon>
        <taxon>Methanobacteriati</taxon>
        <taxon>Methanobacteriota</taxon>
        <taxon>Stenosarchaea group</taxon>
        <taxon>Halobacteria</taxon>
        <taxon>Halobacteriales</taxon>
        <taxon>Haloarculaceae</taxon>
        <taxon>Halorientalis</taxon>
    </lineage>
</organism>
<dbReference type="EMBL" id="FOCX01000025">
    <property type="protein sequence ID" value="SEO97010.1"/>
    <property type="molecule type" value="Genomic_DNA"/>
</dbReference>
<dbReference type="AlphaFoldDB" id="A0A1H8U169"/>